<dbReference type="EMBL" id="CP004354">
    <property type="protein sequence ID" value="AGG66650.1"/>
    <property type="molecule type" value="Genomic_DNA"/>
</dbReference>
<keyword evidence="4" id="KW-1185">Reference proteome</keyword>
<evidence type="ECO:0000256" key="2">
    <source>
        <dbReference type="SAM" id="Phobius"/>
    </source>
</evidence>
<dbReference type="NCBIfam" id="TIGR02532">
    <property type="entry name" value="IV_pilin_GFxxxE"/>
    <property type="match status" value="1"/>
</dbReference>
<dbReference type="HOGENOM" id="CLU_1136549_0_0_11"/>
<dbReference type="AlphaFoldDB" id="M1UEW3"/>
<dbReference type="PRINTS" id="PR00813">
    <property type="entry name" value="BCTERIALGSPG"/>
</dbReference>
<dbReference type="eggNOG" id="COG4968">
    <property type="taxonomic scope" value="Bacteria"/>
</dbReference>
<feature type="transmembrane region" description="Helical" evidence="2">
    <location>
        <begin position="20"/>
        <end position="44"/>
    </location>
</feature>
<proteinExistence type="predicted"/>
<keyword evidence="2" id="KW-0812">Transmembrane</keyword>
<keyword evidence="2" id="KW-1133">Transmembrane helix</keyword>
<dbReference type="Gene3D" id="3.30.700.10">
    <property type="entry name" value="Glycoprotein, Type 4 Pilin"/>
    <property type="match status" value="1"/>
</dbReference>
<evidence type="ECO:0000313" key="4">
    <source>
        <dbReference type="Proteomes" id="UP000011760"/>
    </source>
</evidence>
<dbReference type="RefSeq" id="WP_015651082.1">
    <property type="nucleotide sequence ID" value="NC_020506.1"/>
</dbReference>
<dbReference type="Pfam" id="PF07963">
    <property type="entry name" value="N_methyl"/>
    <property type="match status" value="1"/>
</dbReference>
<dbReference type="GO" id="GO:0015627">
    <property type="term" value="C:type II protein secretion system complex"/>
    <property type="evidence" value="ECO:0007669"/>
    <property type="project" value="InterPro"/>
</dbReference>
<reference evidence="3 4" key="1">
    <citation type="submission" date="2013-02" db="EMBL/GenBank/DDBJ databases">
        <title>The complete genome sequence of Corynebacterium callunae DSM 20147.</title>
        <authorList>
            <person name="Ruckert C."/>
            <person name="Albersmeier A."/>
            <person name="Kalinowski J."/>
        </authorList>
    </citation>
    <scope>NUCLEOTIDE SEQUENCE [LARGE SCALE GENOMIC DNA]</scope>
    <source>
        <strain evidence="3 4">DSM 20147</strain>
    </source>
</reference>
<dbReference type="GO" id="GO:0015628">
    <property type="term" value="P:protein secretion by the type II secretion system"/>
    <property type="evidence" value="ECO:0007669"/>
    <property type="project" value="InterPro"/>
</dbReference>
<keyword evidence="1" id="KW-0488">Methylation</keyword>
<dbReference type="InterPro" id="IPR012902">
    <property type="entry name" value="N_methyl_site"/>
</dbReference>
<evidence type="ECO:0000256" key="1">
    <source>
        <dbReference type="ARBA" id="ARBA00022481"/>
    </source>
</evidence>
<dbReference type="Proteomes" id="UP000011760">
    <property type="component" value="Chromosome"/>
</dbReference>
<dbReference type="InterPro" id="IPR045584">
    <property type="entry name" value="Pilin-like"/>
</dbReference>
<organism evidence="3 4">
    <name type="scientific">Corynebacterium callunae DSM 20147</name>
    <dbReference type="NCBI Taxonomy" id="1121353"/>
    <lineage>
        <taxon>Bacteria</taxon>
        <taxon>Bacillati</taxon>
        <taxon>Actinomycetota</taxon>
        <taxon>Actinomycetes</taxon>
        <taxon>Mycobacteriales</taxon>
        <taxon>Corynebacteriaceae</taxon>
        <taxon>Corynebacterium</taxon>
    </lineage>
</organism>
<sequence length="244" mass="26724">MYIGNYFKAETQPRNNRLPGFTIVELLIVIVVIGILAAISIVVYNGIQKRAQTAQVTSSVDSLEKSVGMAIIDGSFSHLSPYDVPEQYGFYTGCIGSLSDYPATEHFAEGEYYQYIHPSNGDVLLSYSVNTPLTDALASGRCNTLTPMLEIYRSAELVGGLAIRTRGILVSFDARNDKDRAELYWLAPDGSGCGRADLNENQAVIEHLRAHSNINEVEEILGTDWEARINSSPNACSISIRPTP</sequence>
<name>M1UEW3_9CORY</name>
<gene>
    <name evidence="3" type="ORF">H924_06030</name>
</gene>
<dbReference type="InterPro" id="IPR000983">
    <property type="entry name" value="Bac_GSPG_pilin"/>
</dbReference>
<protein>
    <submittedName>
        <fullName evidence="3">Prepilin-type cleavage/methylation protein</fullName>
    </submittedName>
</protein>
<accession>M1UEW3</accession>
<dbReference type="KEGG" id="ccn:H924_06030"/>
<dbReference type="SUPFAM" id="SSF54523">
    <property type="entry name" value="Pili subunits"/>
    <property type="match status" value="1"/>
</dbReference>
<keyword evidence="2" id="KW-0472">Membrane</keyword>
<evidence type="ECO:0000313" key="3">
    <source>
        <dbReference type="EMBL" id="AGG66650.1"/>
    </source>
</evidence>